<evidence type="ECO:0000256" key="1">
    <source>
        <dbReference type="ARBA" id="ARBA00007494"/>
    </source>
</evidence>
<feature type="active site" description="Nucleophile" evidence="7">
    <location>
        <position position="410"/>
    </location>
</feature>
<dbReference type="PRINTS" id="PR02008">
    <property type="entry name" value="RCMTFAMILY"/>
</dbReference>
<evidence type="ECO:0000256" key="2">
    <source>
        <dbReference type="ARBA" id="ARBA00022603"/>
    </source>
</evidence>
<dbReference type="PANTHER" id="PTHR22807:SF53">
    <property type="entry name" value="RIBOSOMAL RNA SMALL SUBUNIT METHYLTRANSFERASE B-RELATED"/>
    <property type="match status" value="1"/>
</dbReference>
<dbReference type="InterPro" id="IPR049560">
    <property type="entry name" value="MeTrfase_RsmB-F_NOP2_cat"/>
</dbReference>
<organism evidence="10 11">
    <name type="scientific">Amycolatopsis endophytica</name>
    <dbReference type="NCBI Taxonomy" id="860233"/>
    <lineage>
        <taxon>Bacteria</taxon>
        <taxon>Bacillati</taxon>
        <taxon>Actinomycetota</taxon>
        <taxon>Actinomycetes</taxon>
        <taxon>Pseudonocardiales</taxon>
        <taxon>Pseudonocardiaceae</taxon>
        <taxon>Amycolatopsis</taxon>
    </lineage>
</organism>
<keyword evidence="4 7" id="KW-0949">S-adenosyl-L-methionine</keyword>
<dbReference type="AlphaFoldDB" id="A0A853B8P8"/>
<feature type="binding site" evidence="7">
    <location>
        <position position="341"/>
    </location>
    <ligand>
        <name>S-adenosyl-L-methionine</name>
        <dbReference type="ChEBI" id="CHEBI:59789"/>
    </ligand>
</feature>
<evidence type="ECO:0000259" key="9">
    <source>
        <dbReference type="PROSITE" id="PS51686"/>
    </source>
</evidence>
<dbReference type="GO" id="GO:0006355">
    <property type="term" value="P:regulation of DNA-templated transcription"/>
    <property type="evidence" value="ECO:0007669"/>
    <property type="project" value="InterPro"/>
</dbReference>
<evidence type="ECO:0000313" key="10">
    <source>
        <dbReference type="EMBL" id="NYI91127.1"/>
    </source>
</evidence>
<evidence type="ECO:0000256" key="5">
    <source>
        <dbReference type="ARBA" id="ARBA00022884"/>
    </source>
</evidence>
<dbReference type="RefSeq" id="WP_179775056.1">
    <property type="nucleotide sequence ID" value="NZ_JACCFK010000001.1"/>
</dbReference>
<accession>A0A853B8P8</accession>
<evidence type="ECO:0000256" key="7">
    <source>
        <dbReference type="PROSITE-ProRule" id="PRU01023"/>
    </source>
</evidence>
<dbReference type="GO" id="GO:0008173">
    <property type="term" value="F:RNA methyltransferase activity"/>
    <property type="evidence" value="ECO:0007669"/>
    <property type="project" value="InterPro"/>
</dbReference>
<dbReference type="Gene3D" id="3.40.50.150">
    <property type="entry name" value="Vaccinia Virus protein VP39"/>
    <property type="match status" value="1"/>
</dbReference>
<proteinExistence type="inferred from homology"/>
<keyword evidence="3 7" id="KW-0808">Transferase</keyword>
<dbReference type="FunFam" id="3.40.50.150:FF:000257">
    <property type="entry name" value="16S rRNA methyltransferase"/>
    <property type="match status" value="1"/>
</dbReference>
<name>A0A853B8P8_9PSEU</name>
<dbReference type="EC" id="2.1.1.176" evidence="10"/>
<dbReference type="SUPFAM" id="SSF53335">
    <property type="entry name" value="S-adenosyl-L-methionine-dependent methyltransferases"/>
    <property type="match status" value="1"/>
</dbReference>
<feature type="binding site" evidence="7">
    <location>
        <begin position="292"/>
        <end position="298"/>
    </location>
    <ligand>
        <name>S-adenosyl-L-methionine</name>
        <dbReference type="ChEBI" id="CHEBI:59789"/>
    </ligand>
</feature>
<dbReference type="GO" id="GO:0001510">
    <property type="term" value="P:RNA methylation"/>
    <property type="evidence" value="ECO:0007669"/>
    <property type="project" value="InterPro"/>
</dbReference>
<dbReference type="PANTHER" id="PTHR22807">
    <property type="entry name" value="NOP2 YEAST -RELATED NOL1/NOP2/FMU SUN DOMAIN-CONTAINING"/>
    <property type="match status" value="1"/>
</dbReference>
<dbReference type="Pfam" id="PF01029">
    <property type="entry name" value="NusB"/>
    <property type="match status" value="1"/>
</dbReference>
<dbReference type="Gene3D" id="1.10.940.10">
    <property type="entry name" value="NusB-like"/>
    <property type="match status" value="1"/>
</dbReference>
<dbReference type="InterPro" id="IPR023267">
    <property type="entry name" value="RCMT"/>
</dbReference>
<evidence type="ECO:0000256" key="4">
    <source>
        <dbReference type="ARBA" id="ARBA00022691"/>
    </source>
</evidence>
<comment type="function">
    <text evidence="6">May act as RNA methyltransferase.</text>
</comment>
<dbReference type="CDD" id="cd02440">
    <property type="entry name" value="AdoMet_MTases"/>
    <property type="match status" value="1"/>
</dbReference>
<dbReference type="PROSITE" id="PS01153">
    <property type="entry name" value="NOL1_NOP2_SUN"/>
    <property type="match status" value="1"/>
</dbReference>
<dbReference type="Proteomes" id="UP000549616">
    <property type="component" value="Unassembled WGS sequence"/>
</dbReference>
<dbReference type="GO" id="GO:0003723">
    <property type="term" value="F:RNA binding"/>
    <property type="evidence" value="ECO:0007669"/>
    <property type="project" value="UniProtKB-UniRule"/>
</dbReference>
<dbReference type="InterPro" id="IPR018314">
    <property type="entry name" value="RsmB/NOL1/NOP2-like_CS"/>
</dbReference>
<sequence>MNERRPSRPQRGRPAPRKQGPRRPPAEDPARRVALDVLRAVRQRDAYANLVLPDLLRRQRLSGRDAALATELAYGASRAQGMLDAIIAACLDRPLDKVDGPVLDCLRLGAYQLLRTRIPQHAAVTSTVDLARADAGSHVAGFVNAVLRKISEQDEDAWMAELTPDRDSDPIGHLAMRTAHPRWVARAFAEALGDKGSDLEAALEADDARPAVHLAARPGEISADELAAITGGDVAPYSPYGVHLPTGAGDPGDSEPIRERLAVVQDEGSQLCAVALTRAPLAGPDERWLDLCAGPGGKAGMLGALAATQGAHVDAVEQAPHRAKLVERATEGLPVTVHVADGRESGLAPGFDRVLVDAPCSGLGALRRRPEARWRRKPSDVPDLSKLQGELLTAALDLTRSGGVVAYVVCSPHLAETEGVVGDVARRSKAQVLDAREFFPGVPQLGDGPYVQLWPHRHGTDAMFCAVLRKP</sequence>
<feature type="compositionally biased region" description="Basic residues" evidence="8">
    <location>
        <begin position="7"/>
        <end position="21"/>
    </location>
</feature>
<dbReference type="InterPro" id="IPR029063">
    <property type="entry name" value="SAM-dependent_MTases_sf"/>
</dbReference>
<gene>
    <name evidence="10" type="ORF">HNR02_004450</name>
</gene>
<dbReference type="PROSITE" id="PS51686">
    <property type="entry name" value="SAM_MT_RSMB_NOP"/>
    <property type="match status" value="1"/>
</dbReference>
<evidence type="ECO:0000256" key="6">
    <source>
        <dbReference type="ARBA" id="ARBA00059465"/>
    </source>
</evidence>
<feature type="binding site" evidence="7">
    <location>
        <position position="357"/>
    </location>
    <ligand>
        <name>S-adenosyl-L-methionine</name>
        <dbReference type="ChEBI" id="CHEBI:59789"/>
    </ligand>
</feature>
<dbReference type="InterPro" id="IPR035926">
    <property type="entry name" value="NusB-like_sf"/>
</dbReference>
<dbReference type="Pfam" id="PF01189">
    <property type="entry name" value="Methyltr_RsmB-F"/>
    <property type="match status" value="1"/>
</dbReference>
<evidence type="ECO:0000313" key="11">
    <source>
        <dbReference type="Proteomes" id="UP000549616"/>
    </source>
</evidence>
<comment type="caution">
    <text evidence="10">The sequence shown here is derived from an EMBL/GenBank/DDBJ whole genome shotgun (WGS) entry which is preliminary data.</text>
</comment>
<keyword evidence="5 7" id="KW-0694">RNA-binding</keyword>
<evidence type="ECO:0000256" key="8">
    <source>
        <dbReference type="SAM" id="MobiDB-lite"/>
    </source>
</evidence>
<comment type="similarity">
    <text evidence="1 7">Belongs to the class I-like SAM-binding methyltransferase superfamily. RsmB/NOP family.</text>
</comment>
<feature type="region of interest" description="Disordered" evidence="8">
    <location>
        <begin position="1"/>
        <end position="30"/>
    </location>
</feature>
<dbReference type="SUPFAM" id="SSF48013">
    <property type="entry name" value="NusB-like"/>
    <property type="match status" value="1"/>
</dbReference>
<dbReference type="InterPro" id="IPR001678">
    <property type="entry name" value="MeTrfase_RsmB-F_NOP2_dom"/>
</dbReference>
<feature type="domain" description="SAM-dependent MTase RsmB/NOP-type" evidence="9">
    <location>
        <begin position="188"/>
        <end position="471"/>
    </location>
</feature>
<feature type="binding site" evidence="7">
    <location>
        <position position="317"/>
    </location>
    <ligand>
        <name>S-adenosyl-L-methionine</name>
        <dbReference type="ChEBI" id="CHEBI:59789"/>
    </ligand>
</feature>
<reference evidence="10 11" key="1">
    <citation type="submission" date="2020-07" db="EMBL/GenBank/DDBJ databases">
        <title>Sequencing the genomes of 1000 actinobacteria strains.</title>
        <authorList>
            <person name="Klenk H.-P."/>
        </authorList>
    </citation>
    <scope>NUCLEOTIDE SEQUENCE [LARGE SCALE GENOMIC DNA]</scope>
    <source>
        <strain evidence="10 11">DSM 104006</strain>
    </source>
</reference>
<protein>
    <submittedName>
        <fullName evidence="10">16S rRNA (Cytosine967-C5)-methyltransferase</fullName>
        <ecNumber evidence="10">2.1.1.176</ecNumber>
    </submittedName>
</protein>
<dbReference type="InterPro" id="IPR006027">
    <property type="entry name" value="NusB_RsmB_TIM44"/>
</dbReference>
<evidence type="ECO:0000256" key="3">
    <source>
        <dbReference type="ARBA" id="ARBA00022679"/>
    </source>
</evidence>
<keyword evidence="11" id="KW-1185">Reference proteome</keyword>
<dbReference type="EMBL" id="JACCFK010000001">
    <property type="protein sequence ID" value="NYI91127.1"/>
    <property type="molecule type" value="Genomic_DNA"/>
</dbReference>
<keyword evidence="2 7" id="KW-0489">Methyltransferase</keyword>